<gene>
    <name evidence="2" type="ordered locus">Ppro_1815</name>
</gene>
<dbReference type="STRING" id="338966.Ppro_1815"/>
<evidence type="ECO:0000259" key="1">
    <source>
        <dbReference type="Pfam" id="PF04965"/>
    </source>
</evidence>
<proteinExistence type="predicted"/>
<name>A1AQ07_PELPD</name>
<dbReference type="RefSeq" id="WP_011735704.1">
    <property type="nucleotide sequence ID" value="NC_008609.1"/>
</dbReference>
<sequence>MSIPFTSLRHPFSIDASRGRLARESDFNQHIRQLVMQLLMTSPGERINRPDFGCGIRRLLFAPGGEVSAVLARTIIHQSLTRWLSNAITVFEVSVTPVESSLEIRVGYVVRARGERQYLNMQVTP</sequence>
<dbReference type="EMBL" id="CP000482">
    <property type="protein sequence ID" value="ABK99427.1"/>
    <property type="molecule type" value="Genomic_DNA"/>
</dbReference>
<evidence type="ECO:0000313" key="2">
    <source>
        <dbReference type="EMBL" id="ABK99427.1"/>
    </source>
</evidence>
<dbReference type="HOGENOM" id="CLU_133204_0_2_7"/>
<dbReference type="OrthoDB" id="9802846at2"/>
<dbReference type="Gene3D" id="3.10.450.40">
    <property type="match status" value="1"/>
</dbReference>
<organism evidence="2 3">
    <name type="scientific">Pelobacter propionicus (strain DSM 2379 / NBRC 103807 / OttBd1)</name>
    <dbReference type="NCBI Taxonomy" id="338966"/>
    <lineage>
        <taxon>Bacteria</taxon>
        <taxon>Pseudomonadati</taxon>
        <taxon>Thermodesulfobacteriota</taxon>
        <taxon>Desulfuromonadia</taxon>
        <taxon>Desulfuromonadales</taxon>
        <taxon>Desulfuromonadaceae</taxon>
        <taxon>Pelobacter</taxon>
    </lineage>
</organism>
<dbReference type="AlphaFoldDB" id="A1AQ07"/>
<dbReference type="Pfam" id="PF04965">
    <property type="entry name" value="GPW_gp25"/>
    <property type="match status" value="1"/>
</dbReference>
<dbReference type="SUPFAM" id="SSF160719">
    <property type="entry name" value="gpW/gp25-like"/>
    <property type="match status" value="1"/>
</dbReference>
<reference evidence="2 3" key="1">
    <citation type="submission" date="2006-10" db="EMBL/GenBank/DDBJ databases">
        <title>Complete sequence of chromosome of Pelobacter propionicus DSM 2379.</title>
        <authorList>
            <consortium name="US DOE Joint Genome Institute"/>
            <person name="Copeland A."/>
            <person name="Lucas S."/>
            <person name="Lapidus A."/>
            <person name="Barry K."/>
            <person name="Detter J.C."/>
            <person name="Glavina del Rio T."/>
            <person name="Hammon N."/>
            <person name="Israni S."/>
            <person name="Dalin E."/>
            <person name="Tice H."/>
            <person name="Pitluck S."/>
            <person name="Saunders E."/>
            <person name="Brettin T."/>
            <person name="Bruce D."/>
            <person name="Han C."/>
            <person name="Tapia R."/>
            <person name="Schmutz J."/>
            <person name="Larimer F."/>
            <person name="Land M."/>
            <person name="Hauser L."/>
            <person name="Kyrpides N."/>
            <person name="Kim E."/>
            <person name="Lovley D."/>
            <person name="Richardson P."/>
        </authorList>
    </citation>
    <scope>NUCLEOTIDE SEQUENCE [LARGE SCALE GENOMIC DNA]</scope>
    <source>
        <strain evidence="3">DSM 2379 / NBRC 103807 / OttBd1</strain>
    </source>
</reference>
<protein>
    <recommendedName>
        <fullName evidence="1">IraD/Gp25-like domain-containing protein</fullName>
    </recommendedName>
</protein>
<dbReference type="InterPro" id="IPR007048">
    <property type="entry name" value="IraD/Gp25-like"/>
</dbReference>
<dbReference type="eggNOG" id="COG3628">
    <property type="taxonomic scope" value="Bacteria"/>
</dbReference>
<feature type="domain" description="IraD/Gp25-like" evidence="1">
    <location>
        <begin position="27"/>
        <end position="113"/>
    </location>
</feature>
<accession>A1AQ07</accession>
<evidence type="ECO:0000313" key="3">
    <source>
        <dbReference type="Proteomes" id="UP000006732"/>
    </source>
</evidence>
<keyword evidence="3" id="KW-1185">Reference proteome</keyword>
<dbReference type="Proteomes" id="UP000006732">
    <property type="component" value="Chromosome"/>
</dbReference>
<dbReference type="KEGG" id="ppd:Ppro_1815"/>